<dbReference type="InterPro" id="IPR000663">
    <property type="entry name" value="Natr_peptide"/>
</dbReference>
<comment type="caution">
    <text evidence="10">The sequence shown here is derived from an EMBL/GenBank/DDBJ whole genome shotgun (WGS) entry which is preliminary data.</text>
</comment>
<evidence type="ECO:0000256" key="9">
    <source>
        <dbReference type="RuleBase" id="RU003686"/>
    </source>
</evidence>
<dbReference type="EMBL" id="NHOQ01002169">
    <property type="protein sequence ID" value="PWA19191.1"/>
    <property type="molecule type" value="Genomic_DNA"/>
</dbReference>
<dbReference type="PRINTS" id="PR00712">
    <property type="entry name" value="BNATPEPTIDE"/>
</dbReference>
<keyword evidence="6" id="KW-0372">Hormone</keyword>
<keyword evidence="5" id="KW-0165">Cleavage on pair of basic residues</keyword>
<evidence type="ECO:0000256" key="1">
    <source>
        <dbReference type="ARBA" id="ARBA00002179"/>
    </source>
</evidence>
<evidence type="ECO:0000256" key="6">
    <source>
        <dbReference type="ARBA" id="ARBA00022702"/>
    </source>
</evidence>
<evidence type="ECO:0000313" key="10">
    <source>
        <dbReference type="EMBL" id="PWA19191.1"/>
    </source>
</evidence>
<evidence type="ECO:0000256" key="5">
    <source>
        <dbReference type="ARBA" id="ARBA00022685"/>
    </source>
</evidence>
<dbReference type="AlphaFoldDB" id="A0A315V766"/>
<protein>
    <recommendedName>
        <fullName evidence="12">C-type natriuretic peptide 2</fullName>
    </recommendedName>
</protein>
<proteinExistence type="inferred from homology"/>
<evidence type="ECO:0000256" key="2">
    <source>
        <dbReference type="ARBA" id="ARBA00004613"/>
    </source>
</evidence>
<dbReference type="GO" id="GO:0007168">
    <property type="term" value="P:receptor guanylyl cyclase signaling pathway"/>
    <property type="evidence" value="ECO:0007669"/>
    <property type="project" value="TreeGrafter"/>
</dbReference>
<dbReference type="PROSITE" id="PS00263">
    <property type="entry name" value="NATRIURETIC_PEPTIDE"/>
    <property type="match status" value="1"/>
</dbReference>
<comment type="subcellular location">
    <subcellularLocation>
        <location evidence="2 9">Secreted</location>
    </subcellularLocation>
</comment>
<gene>
    <name evidence="10" type="ORF">CCH79_00019725</name>
</gene>
<evidence type="ECO:0000256" key="3">
    <source>
        <dbReference type="ARBA" id="ARBA00009041"/>
    </source>
</evidence>
<reference evidence="10 11" key="1">
    <citation type="journal article" date="2018" name="G3 (Bethesda)">
        <title>A High-Quality Reference Genome for the Invasive Mosquitofish Gambusia affinis Using a Chicago Library.</title>
        <authorList>
            <person name="Hoffberg S.L."/>
            <person name="Troendle N.J."/>
            <person name="Glenn T.C."/>
            <person name="Mahmud O."/>
            <person name="Louha S."/>
            <person name="Chalopin D."/>
            <person name="Bennetzen J.L."/>
            <person name="Mauricio R."/>
        </authorList>
    </citation>
    <scope>NUCLEOTIDE SEQUENCE [LARGE SCALE GENOMIC DNA]</scope>
    <source>
        <strain evidence="10">NE01/NJP1002.9</strain>
        <tissue evidence="10">Muscle</tissue>
    </source>
</reference>
<dbReference type="PANTHER" id="PTHR12167">
    <property type="entry name" value="C-TYPE NATRIURETIC PEPTIDE"/>
    <property type="match status" value="1"/>
</dbReference>
<organism evidence="10 11">
    <name type="scientific">Gambusia affinis</name>
    <name type="common">Western mosquitofish</name>
    <name type="synonym">Heterandria affinis</name>
    <dbReference type="NCBI Taxonomy" id="33528"/>
    <lineage>
        <taxon>Eukaryota</taxon>
        <taxon>Metazoa</taxon>
        <taxon>Chordata</taxon>
        <taxon>Craniata</taxon>
        <taxon>Vertebrata</taxon>
        <taxon>Euteleostomi</taxon>
        <taxon>Actinopterygii</taxon>
        <taxon>Neopterygii</taxon>
        <taxon>Teleostei</taxon>
        <taxon>Neoteleostei</taxon>
        <taxon>Acanthomorphata</taxon>
        <taxon>Ovalentaria</taxon>
        <taxon>Atherinomorphae</taxon>
        <taxon>Cyprinodontiformes</taxon>
        <taxon>Poeciliidae</taxon>
        <taxon>Poeciliinae</taxon>
        <taxon>Gambusia</taxon>
    </lineage>
</organism>
<dbReference type="GO" id="GO:0005576">
    <property type="term" value="C:extracellular region"/>
    <property type="evidence" value="ECO:0007669"/>
    <property type="project" value="UniProtKB-SubCell"/>
</dbReference>
<dbReference type="PRINTS" id="PR00710">
    <property type="entry name" value="NATPEPTIDES"/>
</dbReference>
<evidence type="ECO:0008006" key="12">
    <source>
        <dbReference type="Google" id="ProtNLM"/>
    </source>
</evidence>
<sequence>MKTWVTQRIPGRARLRTDQNQNQNQNQDQNQNLLLLDPTASRTFWTVAGSKFCSFQMAAASSAPVGLLVLLLVSVETRLSPQNNEQQVFLSLFGPRLASLIEATPPPDDITEGSASSPTSLPLLLGLSRHGNASRLASRQEVVPQLFLDFLRRQAKTRRRSHKATAGGRGCFGMKLDRIGSISGLGC</sequence>
<dbReference type="PANTHER" id="PTHR12167:SF6">
    <property type="entry name" value="C-TYPE NATRIURETIC PEPTIDE 2-LIKE"/>
    <property type="match status" value="1"/>
</dbReference>
<keyword evidence="8" id="KW-1015">Disulfide bond</keyword>
<accession>A0A315V766</accession>
<comment type="similarity">
    <text evidence="3 9">Belongs to the natriuretic peptide family.</text>
</comment>
<evidence type="ECO:0000256" key="8">
    <source>
        <dbReference type="ARBA" id="ARBA00023157"/>
    </source>
</evidence>
<comment type="function">
    <text evidence="1">Exhibits natriuretic and vasodepressant activity. Has cGMP-stimulating activity. May help to regulate body fluid homeostasis in a variety of aquatic environments.</text>
</comment>
<keyword evidence="11" id="KW-1185">Reference proteome</keyword>
<dbReference type="SMART" id="SM00183">
    <property type="entry name" value="NAT_PEP"/>
    <property type="match status" value="1"/>
</dbReference>
<evidence type="ECO:0000256" key="7">
    <source>
        <dbReference type="ARBA" id="ARBA00022858"/>
    </source>
</evidence>
<evidence type="ECO:0000313" key="11">
    <source>
        <dbReference type="Proteomes" id="UP000250572"/>
    </source>
</evidence>
<dbReference type="InterPro" id="IPR030480">
    <property type="entry name" value="Natr_peptide_CS"/>
</dbReference>
<dbReference type="GO" id="GO:0097746">
    <property type="term" value="P:blood vessel diameter maintenance"/>
    <property type="evidence" value="ECO:0007669"/>
    <property type="project" value="UniProtKB-KW"/>
</dbReference>
<dbReference type="Proteomes" id="UP000250572">
    <property type="component" value="Unassembled WGS sequence"/>
</dbReference>
<dbReference type="GO" id="GO:0005179">
    <property type="term" value="F:hormone activity"/>
    <property type="evidence" value="ECO:0007669"/>
    <property type="project" value="UniProtKB-KW"/>
</dbReference>
<name>A0A315V766_GAMAF</name>
<dbReference type="Pfam" id="PF00212">
    <property type="entry name" value="ANP"/>
    <property type="match status" value="1"/>
</dbReference>
<evidence type="ECO:0000256" key="4">
    <source>
        <dbReference type="ARBA" id="ARBA00022525"/>
    </source>
</evidence>
<dbReference type="GO" id="GO:0006182">
    <property type="term" value="P:cGMP biosynthetic process"/>
    <property type="evidence" value="ECO:0007669"/>
    <property type="project" value="TreeGrafter"/>
</dbReference>
<keyword evidence="4" id="KW-0964">Secreted</keyword>
<dbReference type="InterPro" id="IPR002408">
    <property type="entry name" value="Natriuretic_peptide_brain"/>
</dbReference>
<keyword evidence="7 9" id="KW-0838">Vasoactive</keyword>